<protein>
    <submittedName>
        <fullName evidence="1">Uncharacterized protein</fullName>
    </submittedName>
</protein>
<gene>
    <name evidence="1" type="ORF">TNIN_61181</name>
</gene>
<dbReference type="EMBL" id="BMAV01027275">
    <property type="protein sequence ID" value="GFS57693.1"/>
    <property type="molecule type" value="Genomic_DNA"/>
</dbReference>
<sequence>MHYNLPNESGIIGVKNSCHNIRACCRLLSEPVWEIYVNVYIFAQCLDSTKGTEHNLPPFSIQQLEDCDTSILRPTINALASTVSKVVSSKRLFW</sequence>
<organism evidence="1 2">
    <name type="scientific">Trichonephila inaurata madagascariensis</name>
    <dbReference type="NCBI Taxonomy" id="2747483"/>
    <lineage>
        <taxon>Eukaryota</taxon>
        <taxon>Metazoa</taxon>
        <taxon>Ecdysozoa</taxon>
        <taxon>Arthropoda</taxon>
        <taxon>Chelicerata</taxon>
        <taxon>Arachnida</taxon>
        <taxon>Araneae</taxon>
        <taxon>Araneomorphae</taxon>
        <taxon>Entelegynae</taxon>
        <taxon>Araneoidea</taxon>
        <taxon>Nephilidae</taxon>
        <taxon>Trichonephila</taxon>
        <taxon>Trichonephila inaurata</taxon>
    </lineage>
</organism>
<accession>A0A8X6IRQ5</accession>
<dbReference type="AlphaFoldDB" id="A0A8X6IRQ5"/>
<reference evidence="1" key="1">
    <citation type="submission" date="2020-08" db="EMBL/GenBank/DDBJ databases">
        <title>Multicomponent nature underlies the extraordinary mechanical properties of spider dragline silk.</title>
        <authorList>
            <person name="Kono N."/>
            <person name="Nakamura H."/>
            <person name="Mori M."/>
            <person name="Yoshida Y."/>
            <person name="Ohtoshi R."/>
            <person name="Malay A.D."/>
            <person name="Moran D.A.P."/>
            <person name="Tomita M."/>
            <person name="Numata K."/>
            <person name="Arakawa K."/>
        </authorList>
    </citation>
    <scope>NUCLEOTIDE SEQUENCE</scope>
</reference>
<evidence type="ECO:0000313" key="1">
    <source>
        <dbReference type="EMBL" id="GFS57693.1"/>
    </source>
</evidence>
<proteinExistence type="predicted"/>
<comment type="caution">
    <text evidence="1">The sequence shown here is derived from an EMBL/GenBank/DDBJ whole genome shotgun (WGS) entry which is preliminary data.</text>
</comment>
<dbReference type="Proteomes" id="UP000886998">
    <property type="component" value="Unassembled WGS sequence"/>
</dbReference>
<name>A0A8X6IRQ5_9ARAC</name>
<evidence type="ECO:0000313" key="2">
    <source>
        <dbReference type="Proteomes" id="UP000886998"/>
    </source>
</evidence>
<keyword evidence="2" id="KW-1185">Reference proteome</keyword>